<dbReference type="RefSeq" id="WP_326441837.1">
    <property type="nucleotide sequence ID" value="NZ_JAYMFH010000028.1"/>
</dbReference>
<comment type="caution">
    <text evidence="1">The sequence shown here is derived from an EMBL/GenBank/DDBJ whole genome shotgun (WGS) entry which is preliminary data.</text>
</comment>
<keyword evidence="2" id="KW-1185">Reference proteome</keyword>
<dbReference type="Proteomes" id="UP001343724">
    <property type="component" value="Unassembled WGS sequence"/>
</dbReference>
<sequence length="131" mass="13878">MGEIEEEKVDEGDDFAFVGAAELLGGLTDTAVLALGNAGRASRFLYLARSGSSFDCGRVMPMLPEVFAGHGLPFFAAFDLYPLFEAMPAGDGIVCLQNYGDGLAVYLFEKESNLSSGANMEAAGIVRPLTR</sequence>
<evidence type="ECO:0000313" key="1">
    <source>
        <dbReference type="EMBL" id="MEC4295990.1"/>
    </source>
</evidence>
<reference evidence="1 2" key="1">
    <citation type="submission" date="2024-01" db="EMBL/GenBank/DDBJ databases">
        <title>novel species in genus Adlercreutzia.</title>
        <authorList>
            <person name="Liu X."/>
        </authorList>
    </citation>
    <scope>NUCLEOTIDE SEQUENCE [LARGE SCALE GENOMIC DNA]</scope>
    <source>
        <strain evidence="1 2">R22</strain>
    </source>
</reference>
<name>A0ABU6J1R4_9ACTN</name>
<organism evidence="1 2">
    <name type="scientific">Adlercreutzia shanghongiae</name>
    <dbReference type="NCBI Taxonomy" id="3111773"/>
    <lineage>
        <taxon>Bacteria</taxon>
        <taxon>Bacillati</taxon>
        <taxon>Actinomycetota</taxon>
        <taxon>Coriobacteriia</taxon>
        <taxon>Eggerthellales</taxon>
        <taxon>Eggerthellaceae</taxon>
        <taxon>Adlercreutzia</taxon>
    </lineage>
</organism>
<accession>A0ABU6J1R4</accession>
<dbReference type="EMBL" id="JAYMFH010000028">
    <property type="protein sequence ID" value="MEC4295990.1"/>
    <property type="molecule type" value="Genomic_DNA"/>
</dbReference>
<proteinExistence type="predicted"/>
<evidence type="ECO:0000313" key="2">
    <source>
        <dbReference type="Proteomes" id="UP001343724"/>
    </source>
</evidence>
<protein>
    <submittedName>
        <fullName evidence="1">Uncharacterized protein</fullName>
    </submittedName>
</protein>
<gene>
    <name evidence="1" type="ORF">VJ920_11820</name>
</gene>